<dbReference type="InterPro" id="IPR048260">
    <property type="entry name" value="Cytochrome_b_C_euk/bac"/>
</dbReference>
<keyword evidence="12 18" id="KW-0408">Iron</keyword>
<dbReference type="PROSITE" id="PS51002">
    <property type="entry name" value="CYTB_NTER"/>
    <property type="match status" value="1"/>
</dbReference>
<feature type="domain" description="Cytochrome b/b6 N-terminal region profile" evidence="20">
    <location>
        <begin position="1"/>
        <end position="210"/>
    </location>
</feature>
<name>A0A088DBR1_9ANNE</name>
<evidence type="ECO:0000256" key="14">
    <source>
        <dbReference type="ARBA" id="ARBA00023128"/>
    </source>
</evidence>
<dbReference type="GO" id="GO:0045275">
    <property type="term" value="C:respiratory chain complex III"/>
    <property type="evidence" value="ECO:0007669"/>
    <property type="project" value="InterPro"/>
</dbReference>
<feature type="transmembrane region" description="Helical" evidence="19">
    <location>
        <begin position="321"/>
        <end position="341"/>
    </location>
</feature>
<evidence type="ECO:0000256" key="6">
    <source>
        <dbReference type="ARBA" id="ARBA00022660"/>
    </source>
</evidence>
<feature type="binding site" description="axial binding residue" evidence="18">
    <location>
        <position position="183"/>
    </location>
    <ligand>
        <name>heme b</name>
        <dbReference type="ChEBI" id="CHEBI:60344"/>
        <label>b562</label>
    </ligand>
    <ligandPart>
        <name>Fe</name>
        <dbReference type="ChEBI" id="CHEBI:18248"/>
    </ligandPart>
</feature>
<evidence type="ECO:0000256" key="11">
    <source>
        <dbReference type="ARBA" id="ARBA00022989"/>
    </source>
</evidence>
<evidence type="ECO:0000256" key="1">
    <source>
        <dbReference type="ARBA" id="ARBA00002566"/>
    </source>
</evidence>
<evidence type="ECO:0000259" key="20">
    <source>
        <dbReference type="PROSITE" id="PS51002"/>
    </source>
</evidence>
<dbReference type="Pfam" id="PF00032">
    <property type="entry name" value="Cytochrom_B_C"/>
    <property type="match status" value="1"/>
</dbReference>
<dbReference type="PANTHER" id="PTHR19271:SF16">
    <property type="entry name" value="CYTOCHROME B"/>
    <property type="match status" value="1"/>
</dbReference>
<evidence type="ECO:0000256" key="13">
    <source>
        <dbReference type="ARBA" id="ARBA00023075"/>
    </source>
</evidence>
<evidence type="ECO:0000256" key="2">
    <source>
        <dbReference type="ARBA" id="ARBA00004448"/>
    </source>
</evidence>
<keyword evidence="4 19" id="KW-0813">Transport</keyword>
<feature type="transmembrane region" description="Helical" evidence="19">
    <location>
        <begin position="31"/>
        <end position="57"/>
    </location>
</feature>
<geneLocation type="mitochondrion" evidence="22"/>
<evidence type="ECO:0000256" key="12">
    <source>
        <dbReference type="ARBA" id="ARBA00023004"/>
    </source>
</evidence>
<protein>
    <recommendedName>
        <fullName evidence="3 19">Cytochrome b</fullName>
    </recommendedName>
</protein>
<feature type="binding site" description="axial binding residue" evidence="18">
    <location>
        <position position="197"/>
    </location>
    <ligand>
        <name>heme b</name>
        <dbReference type="ChEBI" id="CHEBI:60344"/>
        <label>b566</label>
    </ligand>
    <ligandPart>
        <name>Fe</name>
        <dbReference type="ChEBI" id="CHEBI:18248"/>
    </ligandPart>
</feature>
<dbReference type="Gene3D" id="1.20.810.10">
    <property type="entry name" value="Cytochrome Bc1 Complex, Chain C"/>
    <property type="match status" value="1"/>
</dbReference>
<comment type="similarity">
    <text evidence="16 19">Belongs to the cytochrome b family.</text>
</comment>
<keyword evidence="5 18" id="KW-0349">Heme</keyword>
<sequence>MFKPIRTTHPAIKIINSSLIDLPAPNNISIWWNYGSLLGLCLVIQIATGLFLSMHYSPNIEMAFSSVAHISRDVNYGWLLRSIHANGASMFFLFIYLHAGRGLYYGSFNLHETWNIGVLLFILTMATAFTGYVLPWGQMSFWGATVITNLFSAIPYIGKSLVEWIWGGFAVDNATLNRFFSFHFILPFIIIGATILHIMFLHQTGSNNPIGINADSERIPFHSYYSIKDGLGYMIAITGLSCMVLFEPNLFTDPENFLMSNPLVTPIHIKPEWYFLWMYAILRSIPNKLGGVLALFAAIVVMFIMPLTTMSNKRSLSFYPLNQLLFWILATSWLILTWIGGRPVEDPYITIGQTFTSLYFLYFILNPLSMNMWDSLCKR</sequence>
<dbReference type="Pfam" id="PF00033">
    <property type="entry name" value="Cytochrome_B"/>
    <property type="match status" value="1"/>
</dbReference>
<dbReference type="GO" id="GO:0005743">
    <property type="term" value="C:mitochondrial inner membrane"/>
    <property type="evidence" value="ECO:0007669"/>
    <property type="project" value="UniProtKB-SubCell"/>
</dbReference>
<evidence type="ECO:0000256" key="8">
    <source>
        <dbReference type="ARBA" id="ARBA00022723"/>
    </source>
</evidence>
<feature type="transmembrane region" description="Helical" evidence="19">
    <location>
        <begin position="78"/>
        <end position="99"/>
    </location>
</feature>
<evidence type="ECO:0000256" key="4">
    <source>
        <dbReference type="ARBA" id="ARBA00022448"/>
    </source>
</evidence>
<dbReference type="GO" id="GO:0006122">
    <property type="term" value="P:mitochondrial electron transport, ubiquinol to cytochrome c"/>
    <property type="evidence" value="ECO:0007669"/>
    <property type="project" value="TreeGrafter"/>
</dbReference>
<keyword evidence="7 19" id="KW-0812">Transmembrane</keyword>
<evidence type="ECO:0000256" key="16">
    <source>
        <dbReference type="ARBA" id="ARBA00061233"/>
    </source>
</evidence>
<dbReference type="FunFam" id="1.20.810.10:FF:000002">
    <property type="entry name" value="Cytochrome b"/>
    <property type="match status" value="1"/>
</dbReference>
<gene>
    <name evidence="22" type="primary">CYTB</name>
</gene>
<keyword evidence="10 19" id="KW-0249">Electron transport</keyword>
<comment type="cofactor">
    <cofactor evidence="18">
        <name>heme</name>
        <dbReference type="ChEBI" id="CHEBI:30413"/>
    </cofactor>
    <text evidence="18">Binds 2 heme groups non-covalently.</text>
</comment>
<comment type="subcellular location">
    <subcellularLocation>
        <location evidence="2">Mitochondrion inner membrane</location>
        <topology evidence="2">Multi-pass membrane protein</topology>
    </subcellularLocation>
</comment>
<feature type="binding site" description="axial binding residue" evidence="18">
    <location>
        <position position="84"/>
    </location>
    <ligand>
        <name>heme b</name>
        <dbReference type="ChEBI" id="CHEBI:60344"/>
        <label>b562</label>
    </ligand>
    <ligandPart>
        <name>Fe</name>
        <dbReference type="ChEBI" id="CHEBI:18248"/>
    </ligandPart>
</feature>
<keyword evidence="14 19" id="KW-0496">Mitochondrion</keyword>
<keyword evidence="6 19" id="KW-0679">Respiratory chain</keyword>
<dbReference type="InterPro" id="IPR027387">
    <property type="entry name" value="Cytb/b6-like_sf"/>
</dbReference>
<dbReference type="InterPro" id="IPR030689">
    <property type="entry name" value="Cytochrome_b"/>
</dbReference>
<dbReference type="CDD" id="cd00290">
    <property type="entry name" value="cytochrome_b_C"/>
    <property type="match status" value="1"/>
</dbReference>
<dbReference type="InterPro" id="IPR016174">
    <property type="entry name" value="Di-haem_cyt_TM"/>
</dbReference>
<evidence type="ECO:0000256" key="7">
    <source>
        <dbReference type="ARBA" id="ARBA00022692"/>
    </source>
</evidence>
<dbReference type="InterPro" id="IPR048259">
    <property type="entry name" value="Cytochrome_b_N_euk/bac"/>
</dbReference>
<dbReference type="PROSITE" id="PS51003">
    <property type="entry name" value="CYTB_CTER"/>
    <property type="match status" value="1"/>
</dbReference>
<evidence type="ECO:0000256" key="15">
    <source>
        <dbReference type="ARBA" id="ARBA00023136"/>
    </source>
</evidence>
<evidence type="ECO:0000256" key="10">
    <source>
        <dbReference type="ARBA" id="ARBA00022982"/>
    </source>
</evidence>
<feature type="transmembrane region" description="Helical" evidence="19">
    <location>
        <begin position="231"/>
        <end position="251"/>
    </location>
</feature>
<keyword evidence="15 19" id="KW-0472">Membrane</keyword>
<evidence type="ECO:0000313" key="22">
    <source>
        <dbReference type="EMBL" id="AIL51406.1"/>
    </source>
</evidence>
<dbReference type="RefSeq" id="YP_009092413.1">
    <property type="nucleotide sequence ID" value="NC_025292.1"/>
</dbReference>
<feature type="transmembrane region" description="Helical" evidence="19">
    <location>
        <begin position="114"/>
        <end position="134"/>
    </location>
</feature>
<evidence type="ECO:0000259" key="21">
    <source>
        <dbReference type="PROSITE" id="PS51003"/>
    </source>
</evidence>
<reference evidence="22" key="1">
    <citation type="journal article" date="2014" name="Mitochondrial DNA">
        <title>Complete mitochondrial genome of a Pheretimoid earthworm Metaphire vulgaris (Oligochaeta: Megascolecidae).</title>
        <authorList>
            <person name="Zhang L."/>
            <person name="Jiang J."/>
            <person name="Dong Y."/>
            <person name="Qiu J."/>
        </authorList>
    </citation>
    <scope>NUCLEOTIDE SEQUENCE</scope>
    <source>
        <strain evidence="22">M01</strain>
    </source>
</reference>
<dbReference type="EMBL" id="KJ830749">
    <property type="protein sequence ID" value="AIL51406.1"/>
    <property type="molecule type" value="Genomic_DNA"/>
</dbReference>
<organism evidence="22">
    <name type="scientific">Amynthas aspergillum</name>
    <dbReference type="NCBI Taxonomy" id="320991"/>
    <lineage>
        <taxon>Eukaryota</taxon>
        <taxon>Metazoa</taxon>
        <taxon>Spiralia</taxon>
        <taxon>Lophotrochozoa</taxon>
        <taxon>Annelida</taxon>
        <taxon>Clitellata</taxon>
        <taxon>Oligochaeta</taxon>
        <taxon>Crassiclitellata</taxon>
        <taxon>Megascolecida</taxon>
        <taxon>Megascolecidae</taxon>
        <taxon>Amynthas</taxon>
    </lineage>
</organism>
<comment type="cofactor">
    <cofactor evidence="19">
        <name>heme b</name>
        <dbReference type="ChEBI" id="CHEBI:60344"/>
    </cofactor>
    <text evidence="19">Binds 2 heme groups non-covalently.</text>
</comment>
<dbReference type="GO" id="GO:0046872">
    <property type="term" value="F:metal ion binding"/>
    <property type="evidence" value="ECO:0007669"/>
    <property type="project" value="UniProtKB-UniRule"/>
</dbReference>
<evidence type="ECO:0000256" key="17">
    <source>
        <dbReference type="PIRSR" id="PIRSR038885-1"/>
    </source>
</evidence>
<dbReference type="CDD" id="cd00284">
    <property type="entry name" value="Cytochrome_b_N"/>
    <property type="match status" value="1"/>
</dbReference>
<dbReference type="GeneID" id="20832853"/>
<proteinExistence type="inferred from homology"/>
<keyword evidence="9" id="KW-0999">Mitochondrion inner membrane</keyword>
<feature type="domain" description="Cytochrome b/b6 C-terminal region profile" evidence="21">
    <location>
        <begin position="211"/>
        <end position="379"/>
    </location>
</feature>
<keyword evidence="8 18" id="KW-0479">Metal-binding</keyword>
<dbReference type="AlphaFoldDB" id="A0A088DBR1"/>
<dbReference type="SUPFAM" id="SSF81648">
    <property type="entry name" value="a domain/subunit of cytochrome bc1 complex (Ubiquinol-cytochrome c reductase)"/>
    <property type="match status" value="1"/>
</dbReference>
<dbReference type="GO" id="GO:0016491">
    <property type="term" value="F:oxidoreductase activity"/>
    <property type="evidence" value="ECO:0007669"/>
    <property type="project" value="UniProtKB-UniRule"/>
</dbReference>
<feature type="binding site" description="axial binding residue" evidence="18">
    <location>
        <position position="98"/>
    </location>
    <ligand>
        <name>heme b</name>
        <dbReference type="ChEBI" id="CHEBI:60344"/>
        <label>b566</label>
    </ligand>
    <ligandPart>
        <name>Fe</name>
        <dbReference type="ChEBI" id="CHEBI:18248"/>
    </ligandPart>
</feature>
<dbReference type="InterPro" id="IPR005798">
    <property type="entry name" value="Cyt_b/b6_C"/>
</dbReference>
<dbReference type="PIRSF" id="PIRSF038885">
    <property type="entry name" value="COB"/>
    <property type="match status" value="1"/>
</dbReference>
<comment type="function">
    <text evidence="1 19">Component of the ubiquinol-cytochrome c reductase complex (complex III or cytochrome b-c1 complex) that is part of the mitochondrial respiratory chain. The b-c1 complex mediates electron transfer from ubiquinol to cytochrome c. Contributes to the generation of a proton gradient across the mitochondrial membrane that is then used for ATP synthesis.</text>
</comment>
<evidence type="ECO:0000256" key="18">
    <source>
        <dbReference type="PIRSR" id="PIRSR038885-2"/>
    </source>
</evidence>
<feature type="transmembrane region" description="Helical" evidence="19">
    <location>
        <begin position="347"/>
        <end position="365"/>
    </location>
</feature>
<dbReference type="SUPFAM" id="SSF81342">
    <property type="entry name" value="Transmembrane di-heme cytochromes"/>
    <property type="match status" value="1"/>
</dbReference>
<feature type="transmembrane region" description="Helical" evidence="19">
    <location>
        <begin position="289"/>
        <end position="309"/>
    </location>
</feature>
<evidence type="ECO:0000256" key="9">
    <source>
        <dbReference type="ARBA" id="ARBA00022792"/>
    </source>
</evidence>
<keyword evidence="11 19" id="KW-1133">Transmembrane helix</keyword>
<accession>A0A088DBR1</accession>
<feature type="binding site" evidence="17">
    <location>
        <position position="202"/>
    </location>
    <ligand>
        <name>a ubiquinone</name>
        <dbReference type="ChEBI" id="CHEBI:16389"/>
    </ligand>
</feature>
<keyword evidence="13" id="KW-0830">Ubiquinone</keyword>
<evidence type="ECO:0000256" key="5">
    <source>
        <dbReference type="ARBA" id="ARBA00022617"/>
    </source>
</evidence>
<feature type="transmembrane region" description="Helical" evidence="19">
    <location>
        <begin position="178"/>
        <end position="201"/>
    </location>
</feature>
<dbReference type="GO" id="GO:0008121">
    <property type="term" value="F:quinol-cytochrome-c reductase activity"/>
    <property type="evidence" value="ECO:0007669"/>
    <property type="project" value="InterPro"/>
</dbReference>
<dbReference type="CTD" id="4519"/>
<dbReference type="PANTHER" id="PTHR19271">
    <property type="entry name" value="CYTOCHROME B"/>
    <property type="match status" value="1"/>
</dbReference>
<evidence type="ECO:0000256" key="19">
    <source>
        <dbReference type="RuleBase" id="RU362117"/>
    </source>
</evidence>
<dbReference type="InterPro" id="IPR005797">
    <property type="entry name" value="Cyt_b/b6_N"/>
</dbReference>
<dbReference type="InterPro" id="IPR036150">
    <property type="entry name" value="Cyt_b/b6_C_sf"/>
</dbReference>
<evidence type="ECO:0000256" key="3">
    <source>
        <dbReference type="ARBA" id="ARBA00013531"/>
    </source>
</evidence>
<feature type="transmembrane region" description="Helical" evidence="19">
    <location>
        <begin position="141"/>
        <end position="158"/>
    </location>
</feature>